<proteinExistence type="inferred from homology"/>
<keyword evidence="5" id="KW-0969">Cilium</keyword>
<dbReference type="RefSeq" id="WP_065254203.1">
    <property type="nucleotide sequence ID" value="NZ_MAPZ01000009.1"/>
</dbReference>
<evidence type="ECO:0000256" key="1">
    <source>
        <dbReference type="ARBA" id="ARBA00010577"/>
    </source>
</evidence>
<accession>A0A1B8RTV1</accession>
<gene>
    <name evidence="5" type="ORF">CP373A1_01045</name>
</gene>
<evidence type="ECO:0000256" key="4">
    <source>
        <dbReference type="SAM" id="MobiDB-lite"/>
    </source>
</evidence>
<name>A0A1B8RTV1_9CLOT</name>
<dbReference type="EMBL" id="MAPZ01000009">
    <property type="protein sequence ID" value="OBY12210.1"/>
    <property type="molecule type" value="Genomic_DNA"/>
</dbReference>
<dbReference type="Proteomes" id="UP000092714">
    <property type="component" value="Unassembled WGS sequence"/>
</dbReference>
<dbReference type="GO" id="GO:0044781">
    <property type="term" value="P:bacterial-type flagellum organization"/>
    <property type="evidence" value="ECO:0007669"/>
    <property type="project" value="UniProtKB-UniRule"/>
</dbReference>
<evidence type="ECO:0000313" key="5">
    <source>
        <dbReference type="EMBL" id="OBY12210.1"/>
    </source>
</evidence>
<dbReference type="AlphaFoldDB" id="A0A1B8RTV1"/>
<protein>
    <recommendedName>
        <fullName evidence="3">Basal-body rod modification protein FlgD</fullName>
    </recommendedName>
</protein>
<keyword evidence="2 3" id="KW-1005">Bacterial flagellum biogenesis</keyword>
<comment type="caution">
    <text evidence="5">The sequence shown here is derived from an EMBL/GenBank/DDBJ whole genome shotgun (WGS) entry which is preliminary data.</text>
</comment>
<sequence length="236" mass="25449">MPGLSSINYNGANRTDRGTKILKPGEEMDKNAFLTILAAELANQDPTADIDSTAYVSQLAQFASMEQMSNLNTTMSNYANQNLIGKGVTVSITDDSGMPYTGVVQSVTNTASGTNISLEVNVNGKNEVMTFPIDKIVSVVNVPDYSIPPLTSLQGNMQFLVATSFINKNVELTTTNAEGKKEDLSGLVKGVYKDSNGNIMLRVELESGEIKEFNYSDVTKVGDFSSTETEDGNEKE</sequence>
<feature type="region of interest" description="Disordered" evidence="4">
    <location>
        <begin position="1"/>
        <end position="20"/>
    </location>
</feature>
<dbReference type="InterPro" id="IPR005648">
    <property type="entry name" value="FlgD"/>
</dbReference>
<evidence type="ECO:0000256" key="2">
    <source>
        <dbReference type="ARBA" id="ARBA00022795"/>
    </source>
</evidence>
<organism evidence="5 6">
    <name type="scientific">Clostridium paraputrificum</name>
    <dbReference type="NCBI Taxonomy" id="29363"/>
    <lineage>
        <taxon>Bacteria</taxon>
        <taxon>Bacillati</taxon>
        <taxon>Bacillota</taxon>
        <taxon>Clostridia</taxon>
        <taxon>Eubacteriales</taxon>
        <taxon>Clostridiaceae</taxon>
        <taxon>Clostridium</taxon>
    </lineage>
</organism>
<dbReference type="eggNOG" id="COG1843">
    <property type="taxonomic scope" value="Bacteria"/>
</dbReference>
<dbReference type="Pfam" id="PF03963">
    <property type="entry name" value="FlgD"/>
    <property type="match status" value="1"/>
</dbReference>
<evidence type="ECO:0000313" key="6">
    <source>
        <dbReference type="Proteomes" id="UP000092714"/>
    </source>
</evidence>
<keyword evidence="5" id="KW-0282">Flagellum</keyword>
<feature type="compositionally biased region" description="Polar residues" evidence="4">
    <location>
        <begin position="1"/>
        <end position="13"/>
    </location>
</feature>
<evidence type="ECO:0000256" key="3">
    <source>
        <dbReference type="RuleBase" id="RU362076"/>
    </source>
</evidence>
<dbReference type="OrthoDB" id="280334at2"/>
<comment type="function">
    <text evidence="3">Required for flagellar hook formation. May act as a scaffolding protein.</text>
</comment>
<reference evidence="5 6" key="1">
    <citation type="submission" date="2016-06" db="EMBL/GenBank/DDBJ databases">
        <authorList>
            <person name="Kjaerup R.B."/>
            <person name="Dalgaard T.S."/>
            <person name="Juul-Madsen H.R."/>
        </authorList>
    </citation>
    <scope>NUCLEOTIDE SEQUENCE [LARGE SCALE GENOMIC DNA]</scope>
    <source>
        <strain evidence="5 6">373-A1</strain>
    </source>
</reference>
<keyword evidence="6" id="KW-1185">Reference proteome</keyword>
<comment type="similarity">
    <text evidence="1 3">Belongs to the FlgD family.</text>
</comment>
<keyword evidence="5" id="KW-0966">Cell projection</keyword>